<dbReference type="RefSeq" id="WP_227229681.1">
    <property type="nucleotide sequence ID" value="NZ_JAJCVJ010000002.1"/>
</dbReference>
<protein>
    <submittedName>
        <fullName evidence="2">Uncharacterized protein</fullName>
    </submittedName>
</protein>
<sequence>MERTNSSRSSEFVAVLAVAVLLLSAVAVPVAAVSVAEEDVPSDAEVGTQVSATITLNELYQNPQLEQWRLSGETDLQNVTWTMVYYDQTGAKVSQESIDGQNVTGGSISASDGVSEVEVTITGTVPAVEEYTYDPEEEFTFAALSQTREGGSSSEIDSWATHHYTADSQDAREAIDAAGSALDDVSNEDAQGDYESAVDAYEAGNFDNAVTLAERAEEKANSAEQSQQTTQLILMAVGGLLVVGLLVGGVLYWRSQQDSYDKLG</sequence>
<name>A0ABD5RBN7_9EURY</name>
<evidence type="ECO:0000313" key="2">
    <source>
        <dbReference type="EMBL" id="MFC5367426.1"/>
    </source>
</evidence>
<gene>
    <name evidence="2" type="ORF">ACFPJ5_10790</name>
</gene>
<organism evidence="2 3">
    <name type="scientific">Salinirubrum litoreum</name>
    <dbReference type="NCBI Taxonomy" id="1126234"/>
    <lineage>
        <taxon>Archaea</taxon>
        <taxon>Methanobacteriati</taxon>
        <taxon>Methanobacteriota</taxon>
        <taxon>Stenosarchaea group</taxon>
        <taxon>Halobacteria</taxon>
        <taxon>Halobacteriales</taxon>
        <taxon>Haloferacaceae</taxon>
        <taxon>Salinirubrum</taxon>
    </lineage>
</organism>
<feature type="transmembrane region" description="Helical" evidence="1">
    <location>
        <begin position="232"/>
        <end position="253"/>
    </location>
</feature>
<keyword evidence="3" id="KW-1185">Reference proteome</keyword>
<keyword evidence="1" id="KW-0812">Transmembrane</keyword>
<dbReference type="AlphaFoldDB" id="A0ABD5RBN7"/>
<dbReference type="Proteomes" id="UP001596201">
    <property type="component" value="Unassembled WGS sequence"/>
</dbReference>
<reference evidence="2 3" key="1">
    <citation type="journal article" date="2019" name="Int. J. Syst. Evol. Microbiol.">
        <title>The Global Catalogue of Microorganisms (GCM) 10K type strain sequencing project: providing services to taxonomists for standard genome sequencing and annotation.</title>
        <authorList>
            <consortium name="The Broad Institute Genomics Platform"/>
            <consortium name="The Broad Institute Genome Sequencing Center for Infectious Disease"/>
            <person name="Wu L."/>
            <person name="Ma J."/>
        </authorList>
    </citation>
    <scope>NUCLEOTIDE SEQUENCE [LARGE SCALE GENOMIC DNA]</scope>
    <source>
        <strain evidence="2 3">CGMCC 1.12237</strain>
    </source>
</reference>
<proteinExistence type="predicted"/>
<comment type="caution">
    <text evidence="2">The sequence shown here is derived from an EMBL/GenBank/DDBJ whole genome shotgun (WGS) entry which is preliminary data.</text>
</comment>
<keyword evidence="1" id="KW-0472">Membrane</keyword>
<evidence type="ECO:0000313" key="3">
    <source>
        <dbReference type="Proteomes" id="UP001596201"/>
    </source>
</evidence>
<keyword evidence="1" id="KW-1133">Transmembrane helix</keyword>
<evidence type="ECO:0000256" key="1">
    <source>
        <dbReference type="SAM" id="Phobius"/>
    </source>
</evidence>
<dbReference type="EMBL" id="JBHSKX010000002">
    <property type="protein sequence ID" value="MFC5367426.1"/>
    <property type="molecule type" value="Genomic_DNA"/>
</dbReference>
<accession>A0ABD5RBN7</accession>